<proteinExistence type="predicted"/>
<comment type="caution">
    <text evidence="2">The sequence shown here is derived from an EMBL/GenBank/DDBJ whole genome shotgun (WGS) entry which is preliminary data.</text>
</comment>
<protein>
    <submittedName>
        <fullName evidence="2">Uncharacterized protein</fullName>
    </submittedName>
</protein>
<keyword evidence="3" id="KW-1185">Reference proteome</keyword>
<feature type="compositionally biased region" description="Basic and acidic residues" evidence="1">
    <location>
        <begin position="98"/>
        <end position="146"/>
    </location>
</feature>
<dbReference type="Proteomes" id="UP001066276">
    <property type="component" value="Chromosome 2_2"/>
</dbReference>
<organism evidence="2 3">
    <name type="scientific">Pleurodeles waltl</name>
    <name type="common">Iberian ribbed newt</name>
    <dbReference type="NCBI Taxonomy" id="8319"/>
    <lineage>
        <taxon>Eukaryota</taxon>
        <taxon>Metazoa</taxon>
        <taxon>Chordata</taxon>
        <taxon>Craniata</taxon>
        <taxon>Vertebrata</taxon>
        <taxon>Euteleostomi</taxon>
        <taxon>Amphibia</taxon>
        <taxon>Batrachia</taxon>
        <taxon>Caudata</taxon>
        <taxon>Salamandroidea</taxon>
        <taxon>Salamandridae</taxon>
        <taxon>Pleurodelinae</taxon>
        <taxon>Pleurodeles</taxon>
    </lineage>
</organism>
<evidence type="ECO:0000313" key="3">
    <source>
        <dbReference type="Proteomes" id="UP001066276"/>
    </source>
</evidence>
<dbReference type="AlphaFoldDB" id="A0AAV7UQ88"/>
<feature type="compositionally biased region" description="Polar residues" evidence="1">
    <location>
        <begin position="58"/>
        <end position="67"/>
    </location>
</feature>
<evidence type="ECO:0000313" key="2">
    <source>
        <dbReference type="EMBL" id="KAJ1191210.1"/>
    </source>
</evidence>
<gene>
    <name evidence="2" type="ORF">NDU88_000526</name>
</gene>
<name>A0AAV7UQ88_PLEWA</name>
<reference evidence="2" key="1">
    <citation type="journal article" date="2022" name="bioRxiv">
        <title>Sequencing and chromosome-scale assembly of the giantPleurodeles waltlgenome.</title>
        <authorList>
            <person name="Brown T."/>
            <person name="Elewa A."/>
            <person name="Iarovenko S."/>
            <person name="Subramanian E."/>
            <person name="Araus A.J."/>
            <person name="Petzold A."/>
            <person name="Susuki M."/>
            <person name="Suzuki K.-i.T."/>
            <person name="Hayashi T."/>
            <person name="Toyoda A."/>
            <person name="Oliveira C."/>
            <person name="Osipova E."/>
            <person name="Leigh N.D."/>
            <person name="Simon A."/>
            <person name="Yun M.H."/>
        </authorList>
    </citation>
    <scope>NUCLEOTIDE SEQUENCE</scope>
    <source>
        <strain evidence="2">20211129_DDA</strain>
        <tissue evidence="2">Liver</tissue>
    </source>
</reference>
<feature type="compositionally biased region" description="Polar residues" evidence="1">
    <location>
        <begin position="79"/>
        <end position="93"/>
    </location>
</feature>
<evidence type="ECO:0000256" key="1">
    <source>
        <dbReference type="SAM" id="MobiDB-lite"/>
    </source>
</evidence>
<dbReference type="EMBL" id="JANPWB010000004">
    <property type="protein sequence ID" value="KAJ1191210.1"/>
    <property type="molecule type" value="Genomic_DNA"/>
</dbReference>
<accession>A0AAV7UQ88</accession>
<feature type="region of interest" description="Disordered" evidence="1">
    <location>
        <begin position="58"/>
        <end position="153"/>
    </location>
</feature>
<sequence>MRERSVRPLVVLETRRDTVLAALRSVYTHPLVVLETRRDAVRMQLSTASTPRALYHQNTITQPTTQYPGAATETEKQENTQVNPEVDGSQTTRFVRAKKTEEGDGERVGSGRGEREGDSGRDVKGNAERPGDAEETLREGTAEERKARGKQPS</sequence>